<proteinExistence type="predicted"/>
<keyword evidence="2" id="KW-0378">Hydrolase</keyword>
<evidence type="ECO:0000259" key="1">
    <source>
        <dbReference type="Pfam" id="PF00561"/>
    </source>
</evidence>
<sequence length="269" mass="29636">MGALPRKRLLPTQAGALEYVLSGDGPPHWILFSGAGVTLEGWKALYPDIERLGRVLAWNRFGLGRSARPRVPQTGTTVLATLRELLHGCELQPPYVLVGHSLGGLHANLFARLYPQEVAGVVLVESTHPDDTVHGHGHEKRLAQVLGRLFEVPTGWFRANLEAELAWQQATVRELTQAGPFPPVPLTVVSAGRSPPRWLSDAQAWERRRRHQAELVQLSPAGKQVIARRSGHFPQRTEPQLVLQVLRAMAGCVAERRPQPEDAQAVSPL</sequence>
<keyword evidence="3" id="KW-1185">Reference proteome</keyword>
<dbReference type="PANTHER" id="PTHR43689:SF8">
    <property type="entry name" value="ALPHA_BETA-HYDROLASES SUPERFAMILY PROTEIN"/>
    <property type="match status" value="1"/>
</dbReference>
<organism evidence="2 3">
    <name type="scientific">Ramlibacter aurantiacus</name>
    <dbReference type="NCBI Taxonomy" id="2801330"/>
    <lineage>
        <taxon>Bacteria</taxon>
        <taxon>Pseudomonadati</taxon>
        <taxon>Pseudomonadota</taxon>
        <taxon>Betaproteobacteria</taxon>
        <taxon>Burkholderiales</taxon>
        <taxon>Comamonadaceae</taxon>
        <taxon>Ramlibacter</taxon>
    </lineage>
</organism>
<dbReference type="EMBL" id="JAEQNA010000002">
    <property type="protein sequence ID" value="MBL0420311.1"/>
    <property type="molecule type" value="Genomic_DNA"/>
</dbReference>
<dbReference type="PANTHER" id="PTHR43689">
    <property type="entry name" value="HYDROLASE"/>
    <property type="match status" value="1"/>
</dbReference>
<evidence type="ECO:0000313" key="3">
    <source>
        <dbReference type="Proteomes" id="UP000613011"/>
    </source>
</evidence>
<evidence type="ECO:0000313" key="2">
    <source>
        <dbReference type="EMBL" id="MBL0420311.1"/>
    </source>
</evidence>
<comment type="caution">
    <text evidence="2">The sequence shown here is derived from an EMBL/GenBank/DDBJ whole genome shotgun (WGS) entry which is preliminary data.</text>
</comment>
<feature type="domain" description="AB hydrolase-1" evidence="1">
    <location>
        <begin position="31"/>
        <end position="141"/>
    </location>
</feature>
<dbReference type="InterPro" id="IPR000073">
    <property type="entry name" value="AB_hydrolase_1"/>
</dbReference>
<dbReference type="Proteomes" id="UP000613011">
    <property type="component" value="Unassembled WGS sequence"/>
</dbReference>
<dbReference type="GO" id="GO:0016787">
    <property type="term" value="F:hydrolase activity"/>
    <property type="evidence" value="ECO:0007669"/>
    <property type="project" value="UniProtKB-KW"/>
</dbReference>
<accession>A0A936ZPX2</accession>
<dbReference type="RefSeq" id="WP_201683397.1">
    <property type="nucleotide sequence ID" value="NZ_JAEQNA010000002.1"/>
</dbReference>
<dbReference type="SUPFAM" id="SSF53474">
    <property type="entry name" value="alpha/beta-Hydrolases"/>
    <property type="match status" value="1"/>
</dbReference>
<dbReference type="Pfam" id="PF00561">
    <property type="entry name" value="Abhydrolase_1"/>
    <property type="match status" value="1"/>
</dbReference>
<dbReference type="AlphaFoldDB" id="A0A936ZPX2"/>
<dbReference type="InterPro" id="IPR029058">
    <property type="entry name" value="AB_hydrolase_fold"/>
</dbReference>
<protein>
    <submittedName>
        <fullName evidence="2">Alpha/beta hydrolase</fullName>
    </submittedName>
</protein>
<dbReference type="Gene3D" id="3.40.50.1820">
    <property type="entry name" value="alpha/beta hydrolase"/>
    <property type="match status" value="1"/>
</dbReference>
<name>A0A936ZPX2_9BURK</name>
<gene>
    <name evidence="2" type="ORF">JI739_08140</name>
</gene>
<reference evidence="2" key="1">
    <citation type="submission" date="2021-01" db="EMBL/GenBank/DDBJ databases">
        <title>Ramlibacter sp. strain AW1 16S ribosomal RNA gene Genome sequencing and assembly.</title>
        <authorList>
            <person name="Kang M."/>
        </authorList>
    </citation>
    <scope>NUCLEOTIDE SEQUENCE</scope>
    <source>
        <strain evidence="2">AW1</strain>
    </source>
</reference>